<accession>A0A8J2Y476</accession>
<dbReference type="AlphaFoldDB" id="A0A8J2Y476"/>
<evidence type="ECO:0000313" key="3">
    <source>
        <dbReference type="Proteomes" id="UP000613582"/>
    </source>
</evidence>
<evidence type="ECO:0000313" key="2">
    <source>
        <dbReference type="EMBL" id="GGD15817.1"/>
    </source>
</evidence>
<organism evidence="2 3">
    <name type="scientific">Aquisalinus flavus</name>
    <dbReference type="NCBI Taxonomy" id="1526572"/>
    <lineage>
        <taxon>Bacteria</taxon>
        <taxon>Pseudomonadati</taxon>
        <taxon>Pseudomonadota</taxon>
        <taxon>Alphaproteobacteria</taxon>
        <taxon>Parvularculales</taxon>
        <taxon>Parvularculaceae</taxon>
        <taxon>Aquisalinus</taxon>
    </lineage>
</organism>
<feature type="transmembrane region" description="Helical" evidence="1">
    <location>
        <begin position="143"/>
        <end position="161"/>
    </location>
</feature>
<feature type="transmembrane region" description="Helical" evidence="1">
    <location>
        <begin position="69"/>
        <end position="91"/>
    </location>
</feature>
<evidence type="ECO:0000256" key="1">
    <source>
        <dbReference type="SAM" id="Phobius"/>
    </source>
</evidence>
<gene>
    <name evidence="2" type="ORF">GCM10011342_25760</name>
</gene>
<protein>
    <submittedName>
        <fullName evidence="2">Uncharacterized protein</fullName>
    </submittedName>
</protein>
<dbReference type="RefSeq" id="WP_188158025.1">
    <property type="nucleotide sequence ID" value="NZ_BMGH01000001.1"/>
</dbReference>
<reference evidence="2" key="2">
    <citation type="submission" date="2020-09" db="EMBL/GenBank/DDBJ databases">
        <authorList>
            <person name="Sun Q."/>
            <person name="Zhou Y."/>
        </authorList>
    </citation>
    <scope>NUCLEOTIDE SEQUENCE</scope>
    <source>
        <strain evidence="2">CGMCC 1.12921</strain>
    </source>
</reference>
<dbReference type="Proteomes" id="UP000613582">
    <property type="component" value="Unassembled WGS sequence"/>
</dbReference>
<keyword evidence="1" id="KW-1133">Transmembrane helix</keyword>
<dbReference type="EMBL" id="BMGH01000001">
    <property type="protein sequence ID" value="GGD15817.1"/>
    <property type="molecule type" value="Genomic_DNA"/>
</dbReference>
<keyword evidence="1" id="KW-0472">Membrane</keyword>
<name>A0A8J2Y476_9PROT</name>
<comment type="caution">
    <text evidence="2">The sequence shown here is derived from an EMBL/GenBank/DDBJ whole genome shotgun (WGS) entry which is preliminary data.</text>
</comment>
<keyword evidence="1" id="KW-0812">Transmembrane</keyword>
<keyword evidence="3" id="KW-1185">Reference proteome</keyword>
<proteinExistence type="predicted"/>
<reference evidence="2" key="1">
    <citation type="journal article" date="2014" name="Int. J. Syst. Evol. Microbiol.">
        <title>Complete genome sequence of Corynebacterium casei LMG S-19264T (=DSM 44701T), isolated from a smear-ripened cheese.</title>
        <authorList>
            <consortium name="US DOE Joint Genome Institute (JGI-PGF)"/>
            <person name="Walter F."/>
            <person name="Albersmeier A."/>
            <person name="Kalinowski J."/>
            <person name="Ruckert C."/>
        </authorList>
    </citation>
    <scope>NUCLEOTIDE SEQUENCE</scope>
    <source>
        <strain evidence="2">CGMCC 1.12921</strain>
    </source>
</reference>
<sequence length="180" mass="20297">MIAFLATIILLSAAAYGAYYVWKRRIDADLAEGAVAEYERLERAEPALLDGLDRNGFAEIYARVEMPRFPGYAVAVLIAFLLGTPVFLALLTGGDYLLTEHVFVPPDDMEGTNIFIDDAGQTRVFAEVPPEATMYYLEDLGGFFYFFGLLGFWIVIVIYFMQRYHARTPGSVRDEILRAR</sequence>